<dbReference type="Pfam" id="PF07730">
    <property type="entry name" value="HisKA_3"/>
    <property type="match status" value="1"/>
</dbReference>
<evidence type="ECO:0000256" key="1">
    <source>
        <dbReference type="ARBA" id="ARBA00000085"/>
    </source>
</evidence>
<dbReference type="Gene3D" id="1.20.5.1930">
    <property type="match status" value="1"/>
</dbReference>
<evidence type="ECO:0000256" key="2">
    <source>
        <dbReference type="ARBA" id="ARBA00001966"/>
    </source>
</evidence>
<keyword evidence="19" id="KW-0812">Transmembrane</keyword>
<evidence type="ECO:0000256" key="15">
    <source>
        <dbReference type="ARBA" id="ARBA00023012"/>
    </source>
</evidence>
<keyword evidence="19" id="KW-1133">Transmembrane helix</keyword>
<evidence type="ECO:0000256" key="19">
    <source>
        <dbReference type="SAM" id="Phobius"/>
    </source>
</evidence>
<evidence type="ECO:0000256" key="5">
    <source>
        <dbReference type="ARBA" id="ARBA00017322"/>
    </source>
</evidence>
<dbReference type="InterPro" id="IPR011712">
    <property type="entry name" value="Sig_transdc_His_kin_sub3_dim/P"/>
</dbReference>
<evidence type="ECO:0000256" key="11">
    <source>
        <dbReference type="ARBA" id="ARBA00022741"/>
    </source>
</evidence>
<dbReference type="InterPro" id="IPR004358">
    <property type="entry name" value="Sig_transdc_His_kin-like_C"/>
</dbReference>
<dbReference type="EC" id="2.7.13.3" evidence="4"/>
<dbReference type="CDD" id="cd16917">
    <property type="entry name" value="HATPase_UhpB-NarQ-NarX-like"/>
    <property type="match status" value="1"/>
</dbReference>
<dbReference type="PROSITE" id="PS50109">
    <property type="entry name" value="HIS_KIN"/>
    <property type="match status" value="1"/>
</dbReference>
<keyword evidence="19" id="KW-0472">Membrane</keyword>
<reference evidence="22" key="1">
    <citation type="submission" date="2024-03" db="EMBL/GenBank/DDBJ databases">
        <title>Chitinophaga horti sp. nov., isolated from garden soil.</title>
        <authorList>
            <person name="Lee D.S."/>
            <person name="Han D.M."/>
            <person name="Baek J.H."/>
            <person name="Choi D.G."/>
            <person name="Jeon J.H."/>
            <person name="Jeon C.O."/>
        </authorList>
    </citation>
    <scope>NUCLEOTIDE SEQUENCE [LARGE SCALE GENOMIC DNA]</scope>
    <source>
        <strain evidence="22">GPA1</strain>
    </source>
</reference>
<comment type="catalytic activity">
    <reaction evidence="1">
        <text>ATP + protein L-histidine = ADP + protein N-phospho-L-histidine.</text>
        <dbReference type="EC" id="2.7.13.3"/>
    </reaction>
</comment>
<comment type="function">
    <text evidence="17">Member of the two-component regulatory system NreB/NreC involved in the control of dissimilatory nitrate/nitrite reduction in response to oxygen. NreB functions as a direct oxygen sensor histidine kinase which is autophosphorylated, in the absence of oxygen, probably at the conserved histidine residue, and transfers its phosphate group probably to a conserved aspartate residue of NreC. NreB/NreC activates the expression of the nitrate (narGHJI) and nitrite (nir) reductase operons, as well as the putative nitrate transporter gene narT.</text>
</comment>
<accession>A0ABZ2YUW8</accession>
<evidence type="ECO:0000313" key="22">
    <source>
        <dbReference type="Proteomes" id="UP001485459"/>
    </source>
</evidence>
<organism evidence="21 22">
    <name type="scientific">Chitinophaga pollutisoli</name>
    <dbReference type="NCBI Taxonomy" id="3133966"/>
    <lineage>
        <taxon>Bacteria</taxon>
        <taxon>Pseudomonadati</taxon>
        <taxon>Bacteroidota</taxon>
        <taxon>Chitinophagia</taxon>
        <taxon>Chitinophagales</taxon>
        <taxon>Chitinophagaceae</taxon>
        <taxon>Chitinophaga</taxon>
    </lineage>
</organism>
<keyword evidence="22" id="KW-1185">Reference proteome</keyword>
<comment type="cofactor">
    <cofactor evidence="2">
        <name>[4Fe-4S] cluster</name>
        <dbReference type="ChEBI" id="CHEBI:49883"/>
    </cofactor>
</comment>
<evidence type="ECO:0000256" key="13">
    <source>
        <dbReference type="ARBA" id="ARBA00022840"/>
    </source>
</evidence>
<dbReference type="EMBL" id="CP149822">
    <property type="protein sequence ID" value="WZN43576.1"/>
    <property type="molecule type" value="Genomic_DNA"/>
</dbReference>
<sequence>MPQLHQLLLAILMPAFICLSAPEFHRPHDEPTPPTDVPPQTHPHRIHKISDTNAPFFSQLTQSGPRPAVQIKRLFQQPAWQKGWFYAAAVLLLAAIVYTIHRLRINHILATEKVRSRIARDLHDDMGSTLTSINIMSTMAQKSAARGDHDKTREFLGKIGESTTRMMESMDDIVWSINPLNDSTPRVIARMREFTTGMLEARGIGFAFNIDEKIYHRKLQLDNRHDFFMIYKESITNIAKYAQCTFADIRIQLRKGQLVLRVQDNGAGFDVKCAGDGDGLMNMQRRAYRMNGQFSIQSQIGKGTVVTLMFPTT</sequence>
<evidence type="ECO:0000256" key="6">
    <source>
        <dbReference type="ARBA" id="ARBA00022485"/>
    </source>
</evidence>
<dbReference type="InterPro" id="IPR036890">
    <property type="entry name" value="HATPase_C_sf"/>
</dbReference>
<evidence type="ECO:0000259" key="20">
    <source>
        <dbReference type="PROSITE" id="PS50109"/>
    </source>
</evidence>
<keyword evidence="12 21" id="KW-0418">Kinase</keyword>
<keyword evidence="9" id="KW-0808">Transferase</keyword>
<gene>
    <name evidence="21" type="ORF">WJU16_11110</name>
</gene>
<evidence type="ECO:0000256" key="16">
    <source>
        <dbReference type="ARBA" id="ARBA00023014"/>
    </source>
</evidence>
<dbReference type="Pfam" id="PF02518">
    <property type="entry name" value="HATPase_c"/>
    <property type="match status" value="1"/>
</dbReference>
<dbReference type="PRINTS" id="PR00344">
    <property type="entry name" value="BCTRLSENSOR"/>
</dbReference>
<name>A0ABZ2YUW8_9BACT</name>
<proteinExistence type="predicted"/>
<dbReference type="GO" id="GO:0016301">
    <property type="term" value="F:kinase activity"/>
    <property type="evidence" value="ECO:0007669"/>
    <property type="project" value="UniProtKB-KW"/>
</dbReference>
<evidence type="ECO:0000256" key="9">
    <source>
        <dbReference type="ARBA" id="ARBA00022679"/>
    </source>
</evidence>
<keyword evidence="8" id="KW-0597">Phosphoprotein</keyword>
<dbReference type="PANTHER" id="PTHR24421:SF10">
    <property type="entry name" value="NITRATE_NITRITE SENSOR PROTEIN NARQ"/>
    <property type="match status" value="1"/>
</dbReference>
<keyword evidence="7" id="KW-0963">Cytoplasm</keyword>
<feature type="transmembrane region" description="Helical" evidence="19">
    <location>
        <begin position="83"/>
        <end position="100"/>
    </location>
</feature>
<evidence type="ECO:0000256" key="10">
    <source>
        <dbReference type="ARBA" id="ARBA00022723"/>
    </source>
</evidence>
<dbReference type="Gene3D" id="3.30.565.10">
    <property type="entry name" value="Histidine kinase-like ATPase, C-terminal domain"/>
    <property type="match status" value="1"/>
</dbReference>
<evidence type="ECO:0000256" key="7">
    <source>
        <dbReference type="ARBA" id="ARBA00022490"/>
    </source>
</evidence>
<keyword evidence="16" id="KW-0411">Iron-sulfur</keyword>
<dbReference type="InterPro" id="IPR005467">
    <property type="entry name" value="His_kinase_dom"/>
</dbReference>
<evidence type="ECO:0000313" key="21">
    <source>
        <dbReference type="EMBL" id="WZN43576.1"/>
    </source>
</evidence>
<dbReference type="InterPro" id="IPR003594">
    <property type="entry name" value="HATPase_dom"/>
</dbReference>
<evidence type="ECO:0000256" key="17">
    <source>
        <dbReference type="ARBA" id="ARBA00024827"/>
    </source>
</evidence>
<keyword evidence="13" id="KW-0067">ATP-binding</keyword>
<protein>
    <recommendedName>
        <fullName evidence="5">Oxygen sensor histidine kinase NreB</fullName>
        <ecNumber evidence="4">2.7.13.3</ecNumber>
    </recommendedName>
    <alternativeName>
        <fullName evidence="18">Nitrogen regulation protein B</fullName>
    </alternativeName>
</protein>
<dbReference type="RefSeq" id="WP_341838381.1">
    <property type="nucleotide sequence ID" value="NZ_CP149822.1"/>
</dbReference>
<feature type="domain" description="Histidine kinase" evidence="20">
    <location>
        <begin position="121"/>
        <end position="313"/>
    </location>
</feature>
<keyword evidence="10" id="KW-0479">Metal-binding</keyword>
<evidence type="ECO:0000256" key="12">
    <source>
        <dbReference type="ARBA" id="ARBA00022777"/>
    </source>
</evidence>
<dbReference type="SUPFAM" id="SSF55874">
    <property type="entry name" value="ATPase domain of HSP90 chaperone/DNA topoisomerase II/histidine kinase"/>
    <property type="match status" value="1"/>
</dbReference>
<evidence type="ECO:0000256" key="14">
    <source>
        <dbReference type="ARBA" id="ARBA00023004"/>
    </source>
</evidence>
<evidence type="ECO:0000256" key="18">
    <source>
        <dbReference type="ARBA" id="ARBA00030800"/>
    </source>
</evidence>
<keyword evidence="14" id="KW-0408">Iron</keyword>
<dbReference type="InterPro" id="IPR050482">
    <property type="entry name" value="Sensor_HK_TwoCompSys"/>
</dbReference>
<keyword evidence="11" id="KW-0547">Nucleotide-binding</keyword>
<keyword evidence="15" id="KW-0902">Two-component regulatory system</keyword>
<evidence type="ECO:0000256" key="4">
    <source>
        <dbReference type="ARBA" id="ARBA00012438"/>
    </source>
</evidence>
<dbReference type="PANTHER" id="PTHR24421">
    <property type="entry name" value="NITRATE/NITRITE SENSOR PROTEIN NARX-RELATED"/>
    <property type="match status" value="1"/>
</dbReference>
<keyword evidence="6" id="KW-0004">4Fe-4S</keyword>
<comment type="subcellular location">
    <subcellularLocation>
        <location evidence="3">Cytoplasm</location>
    </subcellularLocation>
</comment>
<dbReference type="Proteomes" id="UP001485459">
    <property type="component" value="Chromosome"/>
</dbReference>
<evidence type="ECO:0000256" key="8">
    <source>
        <dbReference type="ARBA" id="ARBA00022553"/>
    </source>
</evidence>
<evidence type="ECO:0000256" key="3">
    <source>
        <dbReference type="ARBA" id="ARBA00004496"/>
    </source>
</evidence>